<dbReference type="Proteomes" id="UP000031723">
    <property type="component" value="Segment"/>
</dbReference>
<evidence type="ECO:0000256" key="1">
    <source>
        <dbReference type="SAM" id="MobiDB-lite"/>
    </source>
</evidence>
<feature type="compositionally biased region" description="Low complexity" evidence="1">
    <location>
        <begin position="96"/>
        <end position="122"/>
    </location>
</feature>
<dbReference type="InterPro" id="IPR050149">
    <property type="entry name" value="Collagen_superfamily"/>
</dbReference>
<dbReference type="GO" id="GO:0030198">
    <property type="term" value="P:extracellular matrix organization"/>
    <property type="evidence" value="ECO:0007669"/>
    <property type="project" value="TreeGrafter"/>
</dbReference>
<evidence type="ECO:0000313" key="3">
    <source>
        <dbReference type="EMBL" id="AJD82424.1"/>
    </source>
</evidence>
<feature type="region of interest" description="Disordered" evidence="1">
    <location>
        <begin position="167"/>
        <end position="202"/>
    </location>
</feature>
<feature type="domain" description="Minor tail protein gp31 C-terminal" evidence="2">
    <location>
        <begin position="225"/>
        <end position="249"/>
    </location>
</feature>
<reference evidence="3 4" key="1">
    <citation type="submission" date="2014-12" db="EMBL/GenBank/DDBJ databases">
        <authorList>
            <person name="Cote D."/>
            <person name="Daigle Z."/>
            <person name="Borges K.M."/>
            <person name="Adams S.D."/>
            <person name="Alvey R.M."/>
            <person name="Barekzi N."/>
            <person name="Beal Z.N."/>
            <person name="Briggs L.A."/>
            <person name="Brown T."/>
            <person name="Coomans R.J."/>
            <person name="D'Elia T."/>
            <person name="Doss J.H."/>
            <person name="Ellsworth J.A."/>
            <person name="Ettinger W.F."/>
            <person name="Fox D.J."/>
            <person name="Gauthier D.T."/>
            <person name="Andriolo J.M."/>
            <person name="Grubb S."/>
            <person name="Gugssa A.H."/>
            <person name="Hauser C.R."/>
            <person name="Hull A.K."/>
            <person name="Jackson N."/>
            <person name="Kart M.U."/>
            <person name="Korey C.A."/>
            <person name="Makemson J."/>
            <person name="McKinney A.L."/>
            <person name="Nelson P.R."/>
            <person name="Newman R.H."/>
            <person name="Powell G."/>
            <person name="Rodriguez-Lanetty M."/>
            <person name="Royer D."/>
            <person name="Sabila M.H."/>
            <person name="Sadana R."/>
            <person name="Saha S."/>
            <person name="Sangster N."/>
            <person name="Slowan-Pomeroy T."/>
            <person name="Urbinati C.R."/>
            <person name="Ward R.E."/>
            <person name="Warner M."/>
            <person name="Williamson B."/>
            <person name="Biederman B."/>
            <person name="Cresawn S.G."/>
            <person name="Bowman C.A."/>
            <person name="Russell D.A."/>
            <person name="Pope W.H."/>
            <person name="Jacobs-Sera D."/>
            <person name="Hendrix R.W."/>
            <person name="Hatfull G.H."/>
        </authorList>
    </citation>
    <scope>NUCLEOTIDE SEQUENCE [LARGE SCALE GENOMIC DNA]</scope>
</reference>
<feature type="region of interest" description="Disordered" evidence="1">
    <location>
        <begin position="96"/>
        <end position="136"/>
    </location>
</feature>
<dbReference type="Gene3D" id="1.20.5.320">
    <property type="entry name" value="6-Phosphogluconate Dehydrogenase, domain 3"/>
    <property type="match status" value="2"/>
</dbReference>
<dbReference type="RefSeq" id="YP_009209043.1">
    <property type="nucleotide sequence ID" value="NC_028914.1"/>
</dbReference>
<dbReference type="GO" id="GO:0005615">
    <property type="term" value="C:extracellular space"/>
    <property type="evidence" value="ECO:0007669"/>
    <property type="project" value="TreeGrafter"/>
</dbReference>
<name>A0A0B5A3K9_9CAUD</name>
<feature type="compositionally biased region" description="Low complexity" evidence="1">
    <location>
        <begin position="189"/>
        <end position="202"/>
    </location>
</feature>
<evidence type="ECO:0000313" key="4">
    <source>
        <dbReference type="Proteomes" id="UP000031723"/>
    </source>
</evidence>
<dbReference type="PANTHER" id="PTHR24023">
    <property type="entry name" value="COLLAGEN ALPHA"/>
    <property type="match status" value="1"/>
</dbReference>
<keyword evidence="4" id="KW-1185">Reference proteome</keyword>
<dbReference type="PANTHER" id="PTHR24023:SF1082">
    <property type="entry name" value="COLLAGEN TRIPLE HELIX REPEAT"/>
    <property type="match status" value="1"/>
</dbReference>
<gene>
    <name evidence="3" type="primary">4</name>
    <name evidence="3" type="ORF">SHEEN_4</name>
</gene>
<evidence type="ECO:0000259" key="2">
    <source>
        <dbReference type="Pfam" id="PF24243"/>
    </source>
</evidence>
<dbReference type="GO" id="GO:0030020">
    <property type="term" value="F:extracellular matrix structural constituent conferring tensile strength"/>
    <property type="evidence" value="ECO:0007669"/>
    <property type="project" value="TreeGrafter"/>
</dbReference>
<dbReference type="GeneID" id="26635383"/>
<dbReference type="GO" id="GO:0031012">
    <property type="term" value="C:extracellular matrix"/>
    <property type="evidence" value="ECO:0007669"/>
    <property type="project" value="TreeGrafter"/>
</dbReference>
<dbReference type="OrthoDB" id="2384at10239"/>
<accession>A0A0B5A3K9</accession>
<protein>
    <submittedName>
        <fullName evidence="3">Minor tail protein</fullName>
    </submittedName>
</protein>
<dbReference type="InterPro" id="IPR056923">
    <property type="entry name" value="Minor_tail_gp31_C"/>
</dbReference>
<organism evidence="3 4">
    <name type="scientific">Mycobacterium phage Sheen</name>
    <dbReference type="NCBI Taxonomy" id="1589274"/>
    <lineage>
        <taxon>Viruses</taxon>
        <taxon>Duplodnaviria</taxon>
        <taxon>Heunggongvirae</taxon>
        <taxon>Uroviricota</taxon>
        <taxon>Caudoviricetes</taxon>
        <taxon>Sheenvirus</taxon>
        <taxon>Sheenvirus Sheen</taxon>
    </lineage>
</organism>
<dbReference type="Pfam" id="PF24243">
    <property type="entry name" value="Phage_tail_C"/>
    <property type="match status" value="1"/>
</dbReference>
<dbReference type="EMBL" id="KP273225">
    <property type="protein sequence ID" value="AJD82424.1"/>
    <property type="molecule type" value="Genomic_DNA"/>
</dbReference>
<sequence length="250" mass="25973">MLLRGFAPDGGDPTNVLGQNGGLLGVIPGPPGPKGDGLKIDTTVADYASLPDDLTEADTGHVVFNKDDGQLYIWDGDSFPADGEGLQFQGIQGPVGPQGIQGPVGPQGPQGVQGPQGIQGPEGPEGPKGDGIHIDGQVATYDDLPTEDVEDGDVWLAAGRLYRYADGWPDEEDGAAVQGPKGDKGDTGDTGATGPIGPAGPTQWALITGRPRIIQAYVDGEPTDITVRFMSEADFATLPTKDDNTLYVRW</sequence>
<proteinExistence type="predicted"/>
<dbReference type="KEGG" id="vg:26635383"/>